<proteinExistence type="predicted"/>
<reference evidence="1" key="2">
    <citation type="journal article" date="2015" name="Fish Shellfish Immunol.">
        <title>Early steps in the European eel (Anguilla anguilla)-Vibrio vulnificus interaction in the gills: Role of the RtxA13 toxin.</title>
        <authorList>
            <person name="Callol A."/>
            <person name="Pajuelo D."/>
            <person name="Ebbesson L."/>
            <person name="Teles M."/>
            <person name="MacKenzie S."/>
            <person name="Amaro C."/>
        </authorList>
    </citation>
    <scope>NUCLEOTIDE SEQUENCE</scope>
</reference>
<evidence type="ECO:0000313" key="1">
    <source>
        <dbReference type="EMBL" id="JAH88229.1"/>
    </source>
</evidence>
<protein>
    <submittedName>
        <fullName evidence="1">Uncharacterized protein</fullName>
    </submittedName>
</protein>
<dbReference type="EMBL" id="GBXM01020348">
    <property type="protein sequence ID" value="JAH88229.1"/>
    <property type="molecule type" value="Transcribed_RNA"/>
</dbReference>
<sequence>MTSGLLLDAACQDPDTFLGRFRFFFFSVCLLLLRNF</sequence>
<name>A0A0E9WCY1_ANGAN</name>
<organism evidence="1">
    <name type="scientific">Anguilla anguilla</name>
    <name type="common">European freshwater eel</name>
    <name type="synonym">Muraena anguilla</name>
    <dbReference type="NCBI Taxonomy" id="7936"/>
    <lineage>
        <taxon>Eukaryota</taxon>
        <taxon>Metazoa</taxon>
        <taxon>Chordata</taxon>
        <taxon>Craniata</taxon>
        <taxon>Vertebrata</taxon>
        <taxon>Euteleostomi</taxon>
        <taxon>Actinopterygii</taxon>
        <taxon>Neopterygii</taxon>
        <taxon>Teleostei</taxon>
        <taxon>Anguilliformes</taxon>
        <taxon>Anguillidae</taxon>
        <taxon>Anguilla</taxon>
    </lineage>
</organism>
<accession>A0A0E9WCY1</accession>
<reference evidence="1" key="1">
    <citation type="submission" date="2014-11" db="EMBL/GenBank/DDBJ databases">
        <authorList>
            <person name="Amaro Gonzalez C."/>
        </authorList>
    </citation>
    <scope>NUCLEOTIDE SEQUENCE</scope>
</reference>
<dbReference type="AlphaFoldDB" id="A0A0E9WCY1"/>